<reference evidence="9 10" key="2">
    <citation type="journal article" date="2013" name="Plant Cell Physiol.">
        <title>Rice Annotation Project Database (RAP-DB): an integrative and interactive database for rice genomics.</title>
        <authorList>
            <person name="Sakai H."/>
            <person name="Lee S.S."/>
            <person name="Tanaka T."/>
            <person name="Numa H."/>
            <person name="Kim J."/>
            <person name="Kawahara Y."/>
            <person name="Wakimoto H."/>
            <person name="Yang C.C."/>
            <person name="Iwamoto M."/>
            <person name="Abe T."/>
            <person name="Yamada Y."/>
            <person name="Muto A."/>
            <person name="Inokuchi H."/>
            <person name="Ikemura T."/>
            <person name="Matsumoto T."/>
            <person name="Sasaki T."/>
            <person name="Itoh T."/>
        </authorList>
    </citation>
    <scope>NUCLEOTIDE SEQUENCE [LARGE SCALE GENOMIC DNA]</scope>
    <source>
        <strain evidence="10">cv. Nipponbare</strain>
    </source>
</reference>
<keyword evidence="5" id="KW-0325">Glycoprotein</keyword>
<dbReference type="Pfam" id="PF14543">
    <property type="entry name" value="TAXi_N"/>
    <property type="match status" value="1"/>
</dbReference>
<dbReference type="CDD" id="cd05476">
    <property type="entry name" value="pepsin_A_like_plant"/>
    <property type="match status" value="1"/>
</dbReference>
<keyword evidence="2" id="KW-0645">Protease</keyword>
<dbReference type="InterPro" id="IPR051708">
    <property type="entry name" value="Plant_Aspart_Prot_A1"/>
</dbReference>
<dbReference type="InterPro" id="IPR033121">
    <property type="entry name" value="PEPTIDASE_A1"/>
</dbReference>
<accession>A0A0P0WTV4</accession>
<comment type="similarity">
    <text evidence="1">Belongs to the peptidase A1 family.</text>
</comment>
<dbReference type="GO" id="GO:0004190">
    <property type="term" value="F:aspartic-type endopeptidase activity"/>
    <property type="evidence" value="ECO:0007669"/>
    <property type="project" value="UniProtKB-KW"/>
</dbReference>
<dbReference type="InParanoid" id="A0A0P0WTV4"/>
<evidence type="ECO:0000259" key="8">
    <source>
        <dbReference type="PROSITE" id="PS51767"/>
    </source>
</evidence>
<dbReference type="AlphaFoldDB" id="A0A0P0WTV4"/>
<feature type="signal peptide" evidence="7">
    <location>
        <begin position="1"/>
        <end position="27"/>
    </location>
</feature>
<dbReference type="PANTHER" id="PTHR47967">
    <property type="entry name" value="OS07G0603500 PROTEIN-RELATED"/>
    <property type="match status" value="1"/>
</dbReference>
<evidence type="ECO:0000256" key="5">
    <source>
        <dbReference type="ARBA" id="ARBA00023180"/>
    </source>
</evidence>
<protein>
    <submittedName>
        <fullName evidence="9">Os06g0213100 protein</fullName>
    </submittedName>
</protein>
<sequence>MVILEQPQLLLLLLLLVAAAAATGATAADDELECPSSIFDCASTDHAVNSQGAIQFPVFHKKHQCLRPWSVRATQASSTGASGAGKGGGLNNLQEEEITSSSSTKIDVIEDSSINDFLFLMAVSLGKPPVVNLVAIDTGSTLSWVQCQPCAVHCHTQSAKAGPIFDPGRSYTSRRVRCSSVKCGELRYDLRLQQANCMEKEDSCTYSVTYGNGWAYSVGKMVTDTLRIGDSFMDLMFGCSMDVKYSEFEAGIFGFGSSSFSFFEQLAGYPDILSYKALSYCLPTDETKPGYMILGRYDRAAMDGGYTPLFRSINRPTYSLTMEMLIANGQRLVTSSSEMIVDSGAQRTSLWPSTFALLDKTITQAMSSIGYHRTSRARQESYICYLSEHDYSGWNGTITPFSNWSALPLLEIGFAGGAALALPPRNVFYNDPHRGLCMTFAQNPALRSQILGNRVTRSFGTTFDIQGKQFGFKYAVC</sequence>
<evidence type="ECO:0000313" key="9">
    <source>
        <dbReference type="EMBL" id="BAS96756.1"/>
    </source>
</evidence>
<organism evidence="9 10">
    <name type="scientific">Oryza sativa subsp. japonica</name>
    <name type="common">Rice</name>
    <dbReference type="NCBI Taxonomy" id="39947"/>
    <lineage>
        <taxon>Eukaryota</taxon>
        <taxon>Viridiplantae</taxon>
        <taxon>Streptophyta</taxon>
        <taxon>Embryophyta</taxon>
        <taxon>Tracheophyta</taxon>
        <taxon>Spermatophyta</taxon>
        <taxon>Magnoliopsida</taxon>
        <taxon>Liliopsida</taxon>
        <taxon>Poales</taxon>
        <taxon>Poaceae</taxon>
        <taxon>BOP clade</taxon>
        <taxon>Oryzoideae</taxon>
        <taxon>Oryzeae</taxon>
        <taxon>Oryzinae</taxon>
        <taxon>Oryza</taxon>
        <taxon>Oryza sativa</taxon>
    </lineage>
</organism>
<dbReference type="PROSITE" id="PS51767">
    <property type="entry name" value="PEPTIDASE_A1"/>
    <property type="match status" value="1"/>
</dbReference>
<evidence type="ECO:0000256" key="1">
    <source>
        <dbReference type="ARBA" id="ARBA00007447"/>
    </source>
</evidence>
<feature type="chain" id="PRO_5006056856" evidence="7">
    <location>
        <begin position="28"/>
        <end position="477"/>
    </location>
</feature>
<gene>
    <name evidence="9" type="ordered locus">Os06g0213100</name>
    <name evidence="9" type="ORF">OSNPB_060213100</name>
</gene>
<dbReference type="Pfam" id="PF14541">
    <property type="entry name" value="TAXi_C"/>
    <property type="match status" value="1"/>
</dbReference>
<evidence type="ECO:0000256" key="2">
    <source>
        <dbReference type="ARBA" id="ARBA00022670"/>
    </source>
</evidence>
<evidence type="ECO:0000256" key="6">
    <source>
        <dbReference type="SAM" id="MobiDB-lite"/>
    </source>
</evidence>
<dbReference type="PANTHER" id="PTHR47967:SF57">
    <property type="entry name" value="PEPTIDASE A1 DOMAIN-CONTAINING PROTEIN"/>
    <property type="match status" value="1"/>
</dbReference>
<feature type="domain" description="Peptidase A1" evidence="8">
    <location>
        <begin position="119"/>
        <end position="473"/>
    </location>
</feature>
<dbReference type="PaxDb" id="39947-A0A0P0WTV4"/>
<dbReference type="InterPro" id="IPR021109">
    <property type="entry name" value="Peptidase_aspartic_dom_sf"/>
</dbReference>
<dbReference type="FunCoup" id="A0A0P0WTV4">
    <property type="interactions" value="1"/>
</dbReference>
<name>A0A0P0WTV4_ORYSJ</name>
<dbReference type="STRING" id="39947.A0A0P0WTV4"/>
<dbReference type="SMR" id="A0A0P0WTV4"/>
<dbReference type="EMBL" id="AP014962">
    <property type="protein sequence ID" value="BAS96756.1"/>
    <property type="molecule type" value="Genomic_DNA"/>
</dbReference>
<dbReference type="Gene3D" id="2.40.70.10">
    <property type="entry name" value="Acid Proteases"/>
    <property type="match status" value="2"/>
</dbReference>
<keyword evidence="3" id="KW-0064">Aspartyl protease</keyword>
<reference evidence="9 10" key="3">
    <citation type="journal article" date="2013" name="Rice">
        <title>Improvement of the Oryza sativa Nipponbare reference genome using next generation sequence and optical map data.</title>
        <authorList>
            <person name="Kawahara Y."/>
            <person name="de la Bastide M."/>
            <person name="Hamilton J.P."/>
            <person name="Kanamori H."/>
            <person name="McCombie W.R."/>
            <person name="Ouyang S."/>
            <person name="Schwartz D.C."/>
            <person name="Tanaka T."/>
            <person name="Wu J."/>
            <person name="Zhou S."/>
            <person name="Childs K.L."/>
            <person name="Davidson R.M."/>
            <person name="Lin H."/>
            <person name="Quesada-Ocampo L."/>
            <person name="Vaillancourt B."/>
            <person name="Sakai H."/>
            <person name="Lee S.S."/>
            <person name="Kim J."/>
            <person name="Numa H."/>
            <person name="Itoh T."/>
            <person name="Buell C.R."/>
            <person name="Matsumoto T."/>
        </authorList>
    </citation>
    <scope>NUCLEOTIDE SEQUENCE [LARGE SCALE GENOMIC DNA]</scope>
    <source>
        <strain evidence="10">cv. Nipponbare</strain>
    </source>
</reference>
<dbReference type="GO" id="GO:0006508">
    <property type="term" value="P:proteolysis"/>
    <property type="evidence" value="ECO:0007669"/>
    <property type="project" value="UniProtKB-KW"/>
</dbReference>
<dbReference type="InterPro" id="IPR034161">
    <property type="entry name" value="Pepsin-like_plant"/>
</dbReference>
<evidence type="ECO:0000256" key="4">
    <source>
        <dbReference type="ARBA" id="ARBA00022801"/>
    </source>
</evidence>
<reference evidence="10" key="1">
    <citation type="journal article" date="2005" name="Nature">
        <title>The map-based sequence of the rice genome.</title>
        <authorList>
            <consortium name="International rice genome sequencing project (IRGSP)"/>
            <person name="Matsumoto T."/>
            <person name="Wu J."/>
            <person name="Kanamori H."/>
            <person name="Katayose Y."/>
            <person name="Fujisawa M."/>
            <person name="Namiki N."/>
            <person name="Mizuno H."/>
            <person name="Yamamoto K."/>
            <person name="Antonio B.A."/>
            <person name="Baba T."/>
            <person name="Sakata K."/>
            <person name="Nagamura Y."/>
            <person name="Aoki H."/>
            <person name="Arikawa K."/>
            <person name="Arita K."/>
            <person name="Bito T."/>
            <person name="Chiden Y."/>
            <person name="Fujitsuka N."/>
            <person name="Fukunaka R."/>
            <person name="Hamada M."/>
            <person name="Harada C."/>
            <person name="Hayashi A."/>
            <person name="Hijishita S."/>
            <person name="Honda M."/>
            <person name="Hosokawa S."/>
            <person name="Ichikawa Y."/>
            <person name="Idonuma A."/>
            <person name="Iijima M."/>
            <person name="Ikeda M."/>
            <person name="Ikeno M."/>
            <person name="Ito K."/>
            <person name="Ito S."/>
            <person name="Ito T."/>
            <person name="Ito Y."/>
            <person name="Ito Y."/>
            <person name="Iwabuchi A."/>
            <person name="Kamiya K."/>
            <person name="Karasawa W."/>
            <person name="Kurita K."/>
            <person name="Katagiri S."/>
            <person name="Kikuta A."/>
            <person name="Kobayashi H."/>
            <person name="Kobayashi N."/>
            <person name="Machita K."/>
            <person name="Maehara T."/>
            <person name="Masukawa M."/>
            <person name="Mizubayashi T."/>
            <person name="Mukai Y."/>
            <person name="Nagasaki H."/>
            <person name="Nagata Y."/>
            <person name="Naito S."/>
            <person name="Nakashima M."/>
            <person name="Nakama Y."/>
            <person name="Nakamichi Y."/>
            <person name="Nakamura M."/>
            <person name="Meguro A."/>
            <person name="Negishi M."/>
            <person name="Ohta I."/>
            <person name="Ohta T."/>
            <person name="Okamoto M."/>
            <person name="Ono N."/>
            <person name="Saji S."/>
            <person name="Sakaguchi M."/>
            <person name="Sakai K."/>
            <person name="Shibata M."/>
            <person name="Shimokawa T."/>
            <person name="Song J."/>
            <person name="Takazaki Y."/>
            <person name="Terasawa K."/>
            <person name="Tsugane M."/>
            <person name="Tsuji K."/>
            <person name="Ueda S."/>
            <person name="Waki K."/>
            <person name="Yamagata H."/>
            <person name="Yamamoto M."/>
            <person name="Yamamoto S."/>
            <person name="Yamane H."/>
            <person name="Yoshiki S."/>
            <person name="Yoshihara R."/>
            <person name="Yukawa K."/>
            <person name="Zhong H."/>
            <person name="Yano M."/>
            <person name="Yuan Q."/>
            <person name="Ouyang S."/>
            <person name="Liu J."/>
            <person name="Jones K.M."/>
            <person name="Gansberger K."/>
            <person name="Moffat K."/>
            <person name="Hill J."/>
            <person name="Bera J."/>
            <person name="Fadrosh D."/>
            <person name="Jin S."/>
            <person name="Johri S."/>
            <person name="Kim M."/>
            <person name="Overton L."/>
            <person name="Reardon M."/>
            <person name="Tsitrin T."/>
            <person name="Vuong H."/>
            <person name="Weaver B."/>
            <person name="Ciecko A."/>
            <person name="Tallon L."/>
            <person name="Jackson J."/>
            <person name="Pai G."/>
            <person name="Aken S.V."/>
            <person name="Utterback T."/>
            <person name="Reidmuller S."/>
            <person name="Feldblyum T."/>
            <person name="Hsiao J."/>
            <person name="Zismann V."/>
            <person name="Iobst S."/>
            <person name="de Vazeille A.R."/>
            <person name="Buell C.R."/>
            <person name="Ying K."/>
            <person name="Li Y."/>
            <person name="Lu T."/>
            <person name="Huang Y."/>
            <person name="Zhao Q."/>
            <person name="Feng Q."/>
            <person name="Zhang L."/>
            <person name="Zhu J."/>
            <person name="Weng Q."/>
            <person name="Mu J."/>
            <person name="Lu Y."/>
            <person name="Fan D."/>
            <person name="Liu Y."/>
            <person name="Guan J."/>
            <person name="Zhang Y."/>
            <person name="Yu S."/>
            <person name="Liu X."/>
            <person name="Zhang Y."/>
            <person name="Hong G."/>
            <person name="Han B."/>
            <person name="Choisne N."/>
            <person name="Demange N."/>
            <person name="Orjeda G."/>
            <person name="Samain S."/>
            <person name="Cattolico L."/>
            <person name="Pelletier E."/>
            <person name="Couloux A."/>
            <person name="Segurens B."/>
            <person name="Wincker P."/>
            <person name="D'Hont A."/>
            <person name="Scarpelli C."/>
            <person name="Weissenbach J."/>
            <person name="Salanoubat M."/>
            <person name="Quetier F."/>
            <person name="Yu Y."/>
            <person name="Kim H.R."/>
            <person name="Rambo T."/>
            <person name="Currie J."/>
            <person name="Collura K."/>
            <person name="Luo M."/>
            <person name="Yang T."/>
            <person name="Ammiraju J.S.S."/>
            <person name="Engler F."/>
            <person name="Soderlund C."/>
            <person name="Wing R.A."/>
            <person name="Palmer L.E."/>
            <person name="de la Bastide M."/>
            <person name="Spiegel L."/>
            <person name="Nascimento L."/>
            <person name="Zutavern T."/>
            <person name="O'Shaughnessy A."/>
            <person name="Dike S."/>
            <person name="Dedhia N."/>
            <person name="Preston R."/>
            <person name="Balija V."/>
            <person name="McCombie W.R."/>
            <person name="Chow T."/>
            <person name="Chen H."/>
            <person name="Chung M."/>
            <person name="Chen C."/>
            <person name="Shaw J."/>
            <person name="Wu H."/>
            <person name="Hsiao K."/>
            <person name="Chao Y."/>
            <person name="Chu M."/>
            <person name="Cheng C."/>
            <person name="Hour A."/>
            <person name="Lee P."/>
            <person name="Lin S."/>
            <person name="Lin Y."/>
            <person name="Liou J."/>
            <person name="Liu S."/>
            <person name="Hsing Y."/>
            <person name="Raghuvanshi S."/>
            <person name="Mohanty A."/>
            <person name="Bharti A.K."/>
            <person name="Gaur A."/>
            <person name="Gupta V."/>
            <person name="Kumar D."/>
            <person name="Ravi V."/>
            <person name="Vij S."/>
            <person name="Kapur A."/>
            <person name="Khurana P."/>
            <person name="Khurana P."/>
            <person name="Khurana J.P."/>
            <person name="Tyagi A.K."/>
            <person name="Gaikwad K."/>
            <person name="Singh A."/>
            <person name="Dalal V."/>
            <person name="Srivastava S."/>
            <person name="Dixit A."/>
            <person name="Pal A.K."/>
            <person name="Ghazi I.A."/>
            <person name="Yadav M."/>
            <person name="Pandit A."/>
            <person name="Bhargava A."/>
            <person name="Sureshbabu K."/>
            <person name="Batra K."/>
            <person name="Sharma T.R."/>
            <person name="Mohapatra T."/>
            <person name="Singh N.K."/>
            <person name="Messing J."/>
            <person name="Nelson A.B."/>
            <person name="Fuks G."/>
            <person name="Kavchok S."/>
            <person name="Keizer G."/>
            <person name="Linton E."/>
            <person name="Llaca V."/>
            <person name="Song R."/>
            <person name="Tanyolac B."/>
            <person name="Young S."/>
            <person name="Ho-Il K."/>
            <person name="Hahn J.H."/>
            <person name="Sangsakoo G."/>
            <person name="Vanavichit A."/>
            <person name="de Mattos Luiz.A.T."/>
            <person name="Zimmer P.D."/>
            <person name="Malone G."/>
            <person name="Dellagostin O."/>
            <person name="de Oliveira A.C."/>
            <person name="Bevan M."/>
            <person name="Bancroft I."/>
            <person name="Minx P."/>
            <person name="Cordum H."/>
            <person name="Wilson R."/>
            <person name="Cheng Z."/>
            <person name="Jin W."/>
            <person name="Jiang J."/>
            <person name="Leong S.A."/>
            <person name="Iwama H."/>
            <person name="Gojobori T."/>
            <person name="Itoh T."/>
            <person name="Niimura Y."/>
            <person name="Fujii Y."/>
            <person name="Habara T."/>
            <person name="Sakai H."/>
            <person name="Sato Y."/>
            <person name="Wilson G."/>
            <person name="Kumar K."/>
            <person name="McCouch S."/>
            <person name="Juretic N."/>
            <person name="Hoen D."/>
            <person name="Wright S."/>
            <person name="Bruskiewich R."/>
            <person name="Bureau T."/>
            <person name="Miyao A."/>
            <person name="Hirochika H."/>
            <person name="Nishikawa T."/>
            <person name="Kadowaki K."/>
            <person name="Sugiura M."/>
            <person name="Burr B."/>
            <person name="Sasaki T."/>
        </authorList>
    </citation>
    <scope>NUCLEOTIDE SEQUENCE [LARGE SCALE GENOMIC DNA]</scope>
    <source>
        <strain evidence="10">cv. Nipponbare</strain>
    </source>
</reference>
<dbReference type="InterPro" id="IPR032861">
    <property type="entry name" value="TAXi_N"/>
</dbReference>
<dbReference type="FunFam" id="2.40.70.10:FF:000077">
    <property type="entry name" value="Aspartic proteinase nepenthesin-2"/>
    <property type="match status" value="1"/>
</dbReference>
<evidence type="ECO:0000313" key="10">
    <source>
        <dbReference type="Proteomes" id="UP000059680"/>
    </source>
</evidence>
<evidence type="ECO:0000256" key="3">
    <source>
        <dbReference type="ARBA" id="ARBA00022750"/>
    </source>
</evidence>
<keyword evidence="10" id="KW-1185">Reference proteome</keyword>
<evidence type="ECO:0000256" key="7">
    <source>
        <dbReference type="SAM" id="SignalP"/>
    </source>
</evidence>
<dbReference type="SUPFAM" id="SSF50630">
    <property type="entry name" value="Acid proteases"/>
    <property type="match status" value="1"/>
</dbReference>
<feature type="region of interest" description="Disordered" evidence="6">
    <location>
        <begin position="77"/>
        <end position="98"/>
    </location>
</feature>
<dbReference type="Proteomes" id="UP000059680">
    <property type="component" value="Chromosome 6"/>
</dbReference>
<keyword evidence="4" id="KW-0378">Hydrolase</keyword>
<dbReference type="InterPro" id="IPR032799">
    <property type="entry name" value="TAXi_C"/>
</dbReference>
<proteinExistence type="inferred from homology"/>
<keyword evidence="7" id="KW-0732">Signal</keyword>